<reference evidence="7 8" key="1">
    <citation type="submission" date="2020-08" db="EMBL/GenBank/DDBJ databases">
        <title>Cohnella phylogeny.</title>
        <authorList>
            <person name="Dunlap C."/>
        </authorList>
    </citation>
    <scope>NUCLEOTIDE SEQUENCE [LARGE SCALE GENOMIC DNA]</scope>
    <source>
        <strain evidence="7 8">DSM 25239</strain>
    </source>
</reference>
<keyword evidence="5 6" id="KW-0472">Membrane</keyword>
<dbReference type="Proteomes" id="UP000553776">
    <property type="component" value="Unassembled WGS sequence"/>
</dbReference>
<keyword evidence="8" id="KW-1185">Reference proteome</keyword>
<organism evidence="7 8">
    <name type="scientific">Cohnella xylanilytica</name>
    <dbReference type="NCBI Taxonomy" id="557555"/>
    <lineage>
        <taxon>Bacteria</taxon>
        <taxon>Bacillati</taxon>
        <taxon>Bacillota</taxon>
        <taxon>Bacilli</taxon>
        <taxon>Bacillales</taxon>
        <taxon>Paenibacillaceae</taxon>
        <taxon>Cohnella</taxon>
    </lineage>
</organism>
<name>A0A841TX23_9BACL</name>
<feature type="transmembrane region" description="Helical" evidence="6">
    <location>
        <begin position="29"/>
        <end position="55"/>
    </location>
</feature>
<comment type="caution">
    <text evidence="7">The sequence shown here is derived from an EMBL/GenBank/DDBJ whole genome shotgun (WGS) entry which is preliminary data.</text>
</comment>
<dbReference type="GO" id="GO:0016020">
    <property type="term" value="C:membrane"/>
    <property type="evidence" value="ECO:0007669"/>
    <property type="project" value="UniProtKB-SubCell"/>
</dbReference>
<evidence type="ECO:0000256" key="4">
    <source>
        <dbReference type="ARBA" id="ARBA00022989"/>
    </source>
</evidence>
<dbReference type="InterPro" id="IPR002794">
    <property type="entry name" value="DUF92_TMEM19"/>
</dbReference>
<comment type="similarity">
    <text evidence="2">Belongs to the TMEM19 family.</text>
</comment>
<feature type="transmembrane region" description="Helical" evidence="6">
    <location>
        <begin position="195"/>
        <end position="215"/>
    </location>
</feature>
<dbReference type="EMBL" id="JACJVR010000059">
    <property type="protein sequence ID" value="MBB6692806.1"/>
    <property type="molecule type" value="Genomic_DNA"/>
</dbReference>
<feature type="transmembrane region" description="Helical" evidence="6">
    <location>
        <begin position="86"/>
        <end position="103"/>
    </location>
</feature>
<evidence type="ECO:0000313" key="7">
    <source>
        <dbReference type="EMBL" id="MBB6692806.1"/>
    </source>
</evidence>
<protein>
    <submittedName>
        <fullName evidence="7">DUF92 domain-containing protein</fullName>
    </submittedName>
</protein>
<keyword evidence="4 6" id="KW-1133">Transmembrane helix</keyword>
<sequence>MEWLIGLAGSSAIAGAAYAKRSLSGSGLAAAVALGTTMYAIGSAIWFGSLIAFFLSSTLWSKWKKRAKTAAESGYEKSGRRDAGQVFANGGLGLLLCAAYGVWPHPLWWYGFLGVMAAVAADTWATEIGGLSRTPPRSIKTGRRVPPGTSGGVSRLGLGASLAGGLFIGAAAWTLLAAVPGQAAPDSIAAAARPAVWVAVAGVAGLIGSLADSWIGATWQPMYRCEVCGREIEAARHCGRPAMRIRGRAGWNNDAVNVAGSVAGGAASALLALAFGLA</sequence>
<keyword evidence="3 6" id="KW-0812">Transmembrane</keyword>
<comment type="subcellular location">
    <subcellularLocation>
        <location evidence="1">Membrane</location>
        <topology evidence="1">Multi-pass membrane protein</topology>
    </subcellularLocation>
</comment>
<evidence type="ECO:0000256" key="6">
    <source>
        <dbReference type="SAM" id="Phobius"/>
    </source>
</evidence>
<evidence type="ECO:0000256" key="5">
    <source>
        <dbReference type="ARBA" id="ARBA00023136"/>
    </source>
</evidence>
<dbReference type="AlphaFoldDB" id="A0A841TX23"/>
<dbReference type="PANTHER" id="PTHR13353">
    <property type="entry name" value="TRANSMEMBRANE PROTEIN 19"/>
    <property type="match status" value="1"/>
</dbReference>
<dbReference type="Pfam" id="PF01940">
    <property type="entry name" value="DUF92"/>
    <property type="match status" value="1"/>
</dbReference>
<evidence type="ECO:0000313" key="8">
    <source>
        <dbReference type="Proteomes" id="UP000553776"/>
    </source>
</evidence>
<evidence type="ECO:0000256" key="2">
    <source>
        <dbReference type="ARBA" id="ARBA00009012"/>
    </source>
</evidence>
<gene>
    <name evidence="7" type="ORF">H7B90_15460</name>
</gene>
<evidence type="ECO:0000256" key="1">
    <source>
        <dbReference type="ARBA" id="ARBA00004141"/>
    </source>
</evidence>
<evidence type="ECO:0000256" key="3">
    <source>
        <dbReference type="ARBA" id="ARBA00022692"/>
    </source>
</evidence>
<feature type="transmembrane region" description="Helical" evidence="6">
    <location>
        <begin position="255"/>
        <end position="277"/>
    </location>
</feature>
<accession>A0A841TX23</accession>
<feature type="transmembrane region" description="Helical" evidence="6">
    <location>
        <begin position="109"/>
        <end position="131"/>
    </location>
</feature>
<feature type="transmembrane region" description="Helical" evidence="6">
    <location>
        <begin position="152"/>
        <end position="175"/>
    </location>
</feature>
<dbReference type="RefSeq" id="WP_185136788.1">
    <property type="nucleotide sequence ID" value="NZ_JACJVR010000059.1"/>
</dbReference>
<dbReference type="PANTHER" id="PTHR13353:SF5">
    <property type="entry name" value="TRANSMEMBRANE PROTEIN 19"/>
    <property type="match status" value="1"/>
</dbReference>
<proteinExistence type="inferred from homology"/>